<dbReference type="AlphaFoldDB" id="A0AAU9L570"/>
<comment type="caution">
    <text evidence="2">The sequence shown here is derived from an EMBL/GenBank/DDBJ whole genome shotgun (WGS) entry which is preliminary data.</text>
</comment>
<keyword evidence="1" id="KW-0472">Membrane</keyword>
<evidence type="ECO:0000313" key="3">
    <source>
        <dbReference type="Proteomes" id="UP001160483"/>
    </source>
</evidence>
<accession>A0AAU9L570</accession>
<dbReference type="Proteomes" id="UP001160483">
    <property type="component" value="Unassembled WGS sequence"/>
</dbReference>
<organism evidence="2 3">
    <name type="scientific">Peronospora belbahrii</name>
    <dbReference type="NCBI Taxonomy" id="622444"/>
    <lineage>
        <taxon>Eukaryota</taxon>
        <taxon>Sar</taxon>
        <taxon>Stramenopiles</taxon>
        <taxon>Oomycota</taxon>
        <taxon>Peronosporomycetes</taxon>
        <taxon>Peronosporales</taxon>
        <taxon>Peronosporaceae</taxon>
        <taxon>Peronospora</taxon>
    </lineage>
</organism>
<protein>
    <submittedName>
        <fullName evidence="2">Uncharacterized protein</fullName>
    </submittedName>
</protein>
<name>A0AAU9L570_9STRA</name>
<proteinExistence type="predicted"/>
<reference evidence="2" key="1">
    <citation type="submission" date="2021-11" db="EMBL/GenBank/DDBJ databases">
        <authorList>
            <person name="Islam A."/>
            <person name="Islam S."/>
            <person name="Flora M.S."/>
            <person name="Rahman M."/>
            <person name="Ziaur R.M."/>
            <person name="Epstein J.H."/>
            <person name="Hassan M."/>
            <person name="Klassen M."/>
            <person name="Woodard K."/>
            <person name="Webb A."/>
            <person name="Webby R.J."/>
            <person name="El Zowalaty M.E."/>
        </authorList>
    </citation>
    <scope>NUCLEOTIDE SEQUENCE</scope>
    <source>
        <strain evidence="2">Pbs3</strain>
    </source>
</reference>
<keyword evidence="1" id="KW-1133">Transmembrane helix</keyword>
<evidence type="ECO:0000256" key="1">
    <source>
        <dbReference type="SAM" id="Phobius"/>
    </source>
</evidence>
<keyword evidence="1" id="KW-0812">Transmembrane</keyword>
<dbReference type="EMBL" id="CAKKTJ010000324">
    <property type="protein sequence ID" value="CAH0480635.1"/>
    <property type="molecule type" value="Genomic_DNA"/>
</dbReference>
<evidence type="ECO:0000313" key="2">
    <source>
        <dbReference type="EMBL" id="CAH0480635.1"/>
    </source>
</evidence>
<feature type="transmembrane region" description="Helical" evidence="1">
    <location>
        <begin position="58"/>
        <end position="80"/>
    </location>
</feature>
<gene>
    <name evidence="2" type="ORF">PBS003_LOCUS7252</name>
</gene>
<sequence>MRQRASSKTQRRLKQQQIYNPYALTDDVYCETPTFCINGPVTVIGLIQVVTILALSSFMFGSTLLFCAVLVVTIGLVTFYHSNTKAIQQGMGLKQTINRLLTLRQSALDYSLTLSIAQSNSKYKQQKQRKELQIAMLPSSPTPQKVVATMILNEEEALKIQEKRKIKQLVDIVPLMTLSRLNMMPLPKISLILRETTEALIMEKPQANSEPKQVLRSRPLLLLKAKVQNSGLAQEKTTQERPTCTVLKTSSKQEKKTTNVDAKATTTPFQQQTIAFEAPKVSTKKHIQPRVPKAAEVVSPTTTVNVEPVAFDVKPLRVFPKPKPLIEIAYGEPANERELVVTRKVLLYLNANAGSVVNLDEQDLEQESKCKQDVACEHKPEDFALSLEAFPPLSPPLVPQVSLSLPTTDVVEPNFLMDIELEPIVKPEKNMNGQSVSHPESVGSADLRSMVDELDAMRLELDAAMACCTSLLYEREKMSTLALLKLKPEEDTICCC</sequence>